<accession>A0A963Z8K9</accession>
<keyword evidence="3" id="KW-1185">Reference proteome</keyword>
<dbReference type="GO" id="GO:0004803">
    <property type="term" value="F:transposase activity"/>
    <property type="evidence" value="ECO:0007669"/>
    <property type="project" value="InterPro"/>
</dbReference>
<gene>
    <name evidence="2" type="ORF">ACELLULO517_27900</name>
</gene>
<evidence type="ECO:0000313" key="3">
    <source>
        <dbReference type="Proteomes" id="UP000721844"/>
    </source>
</evidence>
<comment type="caution">
    <text evidence="2">The sequence shown here is derived from an EMBL/GenBank/DDBJ whole genome shotgun (WGS) entry which is preliminary data.</text>
</comment>
<proteinExistence type="predicted"/>
<sequence>METPGASVAEVARRHDISRSLLWGWRRQARRRLGPAYTGAGFPPMRIAPDTMPLAPAHGGRSEANSDSAIEIRLSDGTTLRVGSDVSAAALRRVLTVLRG</sequence>
<evidence type="ECO:0000313" key="2">
    <source>
        <dbReference type="EMBL" id="MCB8884075.1"/>
    </source>
</evidence>
<dbReference type="InterPro" id="IPR002514">
    <property type="entry name" value="Transposase_8"/>
</dbReference>
<name>A0A963Z8K9_9PROT</name>
<organism evidence="2 3">
    <name type="scientific">Acidisoma cellulosilyticum</name>
    <dbReference type="NCBI Taxonomy" id="2802395"/>
    <lineage>
        <taxon>Bacteria</taxon>
        <taxon>Pseudomonadati</taxon>
        <taxon>Pseudomonadota</taxon>
        <taxon>Alphaproteobacteria</taxon>
        <taxon>Acetobacterales</taxon>
        <taxon>Acidocellaceae</taxon>
        <taxon>Acidisoma</taxon>
    </lineage>
</organism>
<dbReference type="AlphaFoldDB" id="A0A963Z8K9"/>
<dbReference type="SUPFAM" id="SSF46689">
    <property type="entry name" value="Homeodomain-like"/>
    <property type="match status" value="1"/>
</dbReference>
<dbReference type="GO" id="GO:0003677">
    <property type="term" value="F:DNA binding"/>
    <property type="evidence" value="ECO:0007669"/>
    <property type="project" value="InterPro"/>
</dbReference>
<reference evidence="2 3" key="1">
    <citation type="journal article" date="2021" name="Microorganisms">
        <title>Acidisoma silvae sp. nov. and Acidisomacellulosilytica sp. nov., Two Acidophilic Bacteria Isolated from Decaying Wood, Hydrolyzing Cellulose and Producing Poly-3-hydroxybutyrate.</title>
        <authorList>
            <person name="Mieszkin S."/>
            <person name="Pouder E."/>
            <person name="Uroz S."/>
            <person name="Simon-Colin C."/>
            <person name="Alain K."/>
        </authorList>
    </citation>
    <scope>NUCLEOTIDE SEQUENCE [LARGE SCALE GENOMIC DNA]</scope>
    <source>
        <strain evidence="2 3">HW T5.17</strain>
    </source>
</reference>
<dbReference type="EMBL" id="JAESVA010000025">
    <property type="protein sequence ID" value="MCB8884075.1"/>
    <property type="molecule type" value="Genomic_DNA"/>
</dbReference>
<dbReference type="InterPro" id="IPR009057">
    <property type="entry name" value="Homeodomain-like_sf"/>
</dbReference>
<dbReference type="GO" id="GO:0006313">
    <property type="term" value="P:DNA transposition"/>
    <property type="evidence" value="ECO:0007669"/>
    <property type="project" value="InterPro"/>
</dbReference>
<feature type="region of interest" description="Disordered" evidence="1">
    <location>
        <begin position="36"/>
        <end position="66"/>
    </location>
</feature>
<dbReference type="Pfam" id="PF01527">
    <property type="entry name" value="HTH_Tnp_1"/>
    <property type="match status" value="1"/>
</dbReference>
<dbReference type="Proteomes" id="UP000721844">
    <property type="component" value="Unassembled WGS sequence"/>
</dbReference>
<evidence type="ECO:0000256" key="1">
    <source>
        <dbReference type="SAM" id="MobiDB-lite"/>
    </source>
</evidence>
<protein>
    <submittedName>
        <fullName evidence="2">Transposase</fullName>
    </submittedName>
</protein>
<dbReference type="RefSeq" id="WP_227310812.1">
    <property type="nucleotide sequence ID" value="NZ_JAESVA010000025.1"/>
</dbReference>
<dbReference type="NCBIfam" id="NF047595">
    <property type="entry name" value="IS66_ISRel24_TnpA"/>
    <property type="match status" value="1"/>
</dbReference>